<dbReference type="OrthoDB" id="5881970at2"/>
<dbReference type="RefSeq" id="WP_065176698.1">
    <property type="nucleotide sequence ID" value="NZ_LZFA01000025.1"/>
</dbReference>
<dbReference type="AlphaFoldDB" id="A0A2T3IP43"/>
<protein>
    <submittedName>
        <fullName evidence="2">Uncharacterized protein</fullName>
    </submittedName>
</protein>
<dbReference type="Proteomes" id="UP000240254">
    <property type="component" value="Unassembled WGS sequence"/>
</dbReference>
<keyword evidence="1" id="KW-0472">Membrane</keyword>
<keyword evidence="1" id="KW-0812">Transmembrane</keyword>
<feature type="transmembrane region" description="Helical" evidence="1">
    <location>
        <begin position="107"/>
        <end position="124"/>
    </location>
</feature>
<gene>
    <name evidence="2" type="ORF">CTM88_06455</name>
</gene>
<evidence type="ECO:0000313" key="2">
    <source>
        <dbReference type="EMBL" id="PSU30108.1"/>
    </source>
</evidence>
<evidence type="ECO:0000313" key="3">
    <source>
        <dbReference type="Proteomes" id="UP000240254"/>
    </source>
</evidence>
<name>A0A2T3IP43_9GAMM</name>
<feature type="transmembrane region" description="Helical" evidence="1">
    <location>
        <begin position="74"/>
        <end position="95"/>
    </location>
</feature>
<accession>A0A2T3IP43</accession>
<organism evidence="2 3">
    <name type="scientific">Photobacterium aquimaris</name>
    <dbReference type="NCBI Taxonomy" id="512643"/>
    <lineage>
        <taxon>Bacteria</taxon>
        <taxon>Pseudomonadati</taxon>
        <taxon>Pseudomonadota</taxon>
        <taxon>Gammaproteobacteria</taxon>
        <taxon>Vibrionales</taxon>
        <taxon>Vibrionaceae</taxon>
        <taxon>Photobacterium</taxon>
    </lineage>
</organism>
<proteinExistence type="predicted"/>
<dbReference type="EMBL" id="PYMK01000005">
    <property type="protein sequence ID" value="PSU30108.1"/>
    <property type="molecule type" value="Genomic_DNA"/>
</dbReference>
<evidence type="ECO:0000256" key="1">
    <source>
        <dbReference type="SAM" id="Phobius"/>
    </source>
</evidence>
<sequence>MKKLSLYIIPVQIFLAAYWLKNGFLDKIVGIFLGIIHPETAYYGLTWNGWHDRIVDSWDNSRIGHLFFSPFFDILFPTVIVLQCLPFLFIFMSIIKKEFLTNKHRPWLIKSAISSFVVTAAMIFSETLSNTRDAEYLLHLFSISMILIIYVHFVEKIIEK</sequence>
<feature type="transmembrane region" description="Helical" evidence="1">
    <location>
        <begin position="136"/>
        <end position="154"/>
    </location>
</feature>
<keyword evidence="1" id="KW-1133">Transmembrane helix</keyword>
<reference evidence="2 3" key="1">
    <citation type="submission" date="2018-03" db="EMBL/GenBank/DDBJ databases">
        <title>Whole genome sequencing of Histamine producing bacteria.</title>
        <authorList>
            <person name="Butler K."/>
        </authorList>
    </citation>
    <scope>NUCLEOTIDE SEQUENCE [LARGE SCALE GENOMIC DNA]</scope>
    <source>
        <strain evidence="2 3">BS2</strain>
    </source>
</reference>
<comment type="caution">
    <text evidence="2">The sequence shown here is derived from an EMBL/GenBank/DDBJ whole genome shotgun (WGS) entry which is preliminary data.</text>
</comment>